<dbReference type="AlphaFoldDB" id="A0A7G3GAZ2"/>
<dbReference type="InterPro" id="IPR021557">
    <property type="entry name" value="DUF3016"/>
</dbReference>
<reference evidence="2 3" key="1">
    <citation type="submission" date="2018-01" db="EMBL/GenBank/DDBJ databases">
        <title>Genome sequence of Iodobacter sp. strain PCH194 isolated from Indian Trans-Himalaya.</title>
        <authorList>
            <person name="Kumar V."/>
            <person name="Thakur V."/>
            <person name="Kumar S."/>
            <person name="Singh D."/>
        </authorList>
    </citation>
    <scope>NUCLEOTIDE SEQUENCE [LARGE SCALE GENOMIC DNA]</scope>
    <source>
        <strain evidence="2 3">PCH194</strain>
    </source>
</reference>
<gene>
    <name evidence="2" type="ORF">C1H71_14215</name>
</gene>
<dbReference type="KEGG" id="ifl:C1H71_14215"/>
<sequence>MKKIFLSFGLLALINTSSWAGSANVIWQAPEKYTDIRATHEQQDRFQQRLFTYMEKTFADLAQKLPTDSLLEITVTDFDLAGDIPPMQGGRMNGVRVIKDIYSPKISFNYIFTQNDNVISGSENFRDLNFMSGLHRINNQDDFVYEEKMLRKGFDKLQARLVK</sequence>
<dbReference type="RefSeq" id="WP_130107103.1">
    <property type="nucleotide sequence ID" value="NZ_CP025781.1"/>
</dbReference>
<dbReference type="EMBL" id="CP025781">
    <property type="protein sequence ID" value="QBC44567.1"/>
    <property type="molecule type" value="Genomic_DNA"/>
</dbReference>
<evidence type="ECO:0000313" key="2">
    <source>
        <dbReference type="EMBL" id="QBC44567.1"/>
    </source>
</evidence>
<dbReference type="Pfam" id="PF11454">
    <property type="entry name" value="DUF3016"/>
    <property type="match status" value="1"/>
</dbReference>
<dbReference type="Proteomes" id="UP000515917">
    <property type="component" value="Chromosome"/>
</dbReference>
<feature type="chain" id="PRO_5028967613" evidence="1">
    <location>
        <begin position="21"/>
        <end position="163"/>
    </location>
</feature>
<evidence type="ECO:0000256" key="1">
    <source>
        <dbReference type="SAM" id="SignalP"/>
    </source>
</evidence>
<keyword evidence="3" id="KW-1185">Reference proteome</keyword>
<keyword evidence="1" id="KW-0732">Signal</keyword>
<evidence type="ECO:0000313" key="3">
    <source>
        <dbReference type="Proteomes" id="UP000515917"/>
    </source>
</evidence>
<feature type="signal peptide" evidence="1">
    <location>
        <begin position="1"/>
        <end position="20"/>
    </location>
</feature>
<accession>A0A7G3GAZ2</accession>
<organism evidence="2 3">
    <name type="scientific">Iodobacter fluviatilis</name>
    <dbReference type="NCBI Taxonomy" id="537"/>
    <lineage>
        <taxon>Bacteria</taxon>
        <taxon>Pseudomonadati</taxon>
        <taxon>Pseudomonadota</taxon>
        <taxon>Betaproteobacteria</taxon>
        <taxon>Neisseriales</taxon>
        <taxon>Chitinibacteraceae</taxon>
        <taxon>Iodobacter</taxon>
    </lineage>
</organism>
<proteinExistence type="predicted"/>
<protein>
    <submittedName>
        <fullName evidence="2">DUF3016 domain-containing protein</fullName>
    </submittedName>
</protein>
<name>A0A7G3GAZ2_9NEIS</name>